<evidence type="ECO:0000313" key="3">
    <source>
        <dbReference type="Proteomes" id="UP000077521"/>
    </source>
</evidence>
<dbReference type="Proteomes" id="UP000077521">
    <property type="component" value="Unassembled WGS sequence"/>
</dbReference>
<proteinExistence type="predicted"/>
<evidence type="ECO:0000313" key="2">
    <source>
        <dbReference type="EMBL" id="KAE8255792.1"/>
    </source>
</evidence>
<feature type="region of interest" description="Disordered" evidence="1">
    <location>
        <begin position="55"/>
        <end position="158"/>
    </location>
</feature>
<accession>A0A177TPL6</accession>
<feature type="compositionally biased region" description="Acidic residues" evidence="1">
    <location>
        <begin position="89"/>
        <end position="102"/>
    </location>
</feature>
<feature type="compositionally biased region" description="Acidic residues" evidence="1">
    <location>
        <begin position="130"/>
        <end position="139"/>
    </location>
</feature>
<feature type="compositionally biased region" description="Polar residues" evidence="1">
    <location>
        <begin position="70"/>
        <end position="82"/>
    </location>
</feature>
<sequence>MTDQQQESEQKASLSVTGGSAAAILQRPGLPHTTSYNSQLDFLLRGAALQVQDRALVSSHRHRKRSSARNVNADSDQAQPQSRSHDESSTDDDHETESESDASDALYGERGTQAGAHGQRRRRKGGNIDDKEDGDDDDGYSSTSIDTSTTAEGPELGFDPALAASTATLGPASGPLRTRVVPNLSTAPEHLRSAGMTASPSDSTAKDARDDAEDDQPLETPRLNVPHARLDRAPVRSWSGSIAPDGVAERALEEAATLYALASASSTTSLTRRKQPRRHRTLSTATLRNSAANGAAPPLASAAGVPPVPVTTPAWESPTTPSRLNPMIPESGPYNTRKYASCPIPLLPLLAPSSFAVELFIRKSRPARSCILVR</sequence>
<dbReference type="AlphaFoldDB" id="A0A177TPL6"/>
<reference evidence="2" key="2">
    <citation type="journal article" date="2019" name="IMA Fungus">
        <title>Genome sequencing and comparison of five Tilletia species to identify candidate genes for the detection of regulated species infecting wheat.</title>
        <authorList>
            <person name="Nguyen H.D.T."/>
            <person name="Sultana T."/>
            <person name="Kesanakurti P."/>
            <person name="Hambleton S."/>
        </authorList>
    </citation>
    <scope>NUCLEOTIDE SEQUENCE</scope>
    <source>
        <strain evidence="2">DAOMC 236416</strain>
    </source>
</reference>
<feature type="compositionally biased region" description="Low complexity" evidence="1">
    <location>
        <begin position="140"/>
        <end position="150"/>
    </location>
</feature>
<feature type="region of interest" description="Disordered" evidence="1">
    <location>
        <begin position="186"/>
        <end position="229"/>
    </location>
</feature>
<evidence type="ECO:0000256" key="1">
    <source>
        <dbReference type="SAM" id="MobiDB-lite"/>
    </source>
</evidence>
<comment type="caution">
    <text evidence="2">The sequence shown here is derived from an EMBL/GenBank/DDBJ whole genome shotgun (WGS) entry which is preliminary data.</text>
</comment>
<gene>
    <name evidence="2" type="ORF">A4X13_0g2917</name>
</gene>
<organism evidence="2 3">
    <name type="scientific">Tilletia indica</name>
    <dbReference type="NCBI Taxonomy" id="43049"/>
    <lineage>
        <taxon>Eukaryota</taxon>
        <taxon>Fungi</taxon>
        <taxon>Dikarya</taxon>
        <taxon>Basidiomycota</taxon>
        <taxon>Ustilaginomycotina</taxon>
        <taxon>Exobasidiomycetes</taxon>
        <taxon>Tilletiales</taxon>
        <taxon>Tilletiaceae</taxon>
        <taxon>Tilletia</taxon>
    </lineage>
</organism>
<dbReference type="EMBL" id="LWDF02000150">
    <property type="protein sequence ID" value="KAE8255792.1"/>
    <property type="molecule type" value="Genomic_DNA"/>
</dbReference>
<reference evidence="2" key="1">
    <citation type="submission" date="2016-04" db="EMBL/GenBank/DDBJ databases">
        <authorList>
            <person name="Nguyen H.D."/>
            <person name="Samba Siva P."/>
            <person name="Cullis J."/>
            <person name="Levesque C.A."/>
            <person name="Hambleton S."/>
        </authorList>
    </citation>
    <scope>NUCLEOTIDE SEQUENCE</scope>
    <source>
        <strain evidence="2">DAOMC 236416</strain>
    </source>
</reference>
<protein>
    <submittedName>
        <fullName evidence="2">Uncharacterized protein</fullName>
    </submittedName>
</protein>
<keyword evidence="3" id="KW-1185">Reference proteome</keyword>
<name>A0A177TPL6_9BASI</name>